<keyword evidence="3" id="KW-0347">Helicase</keyword>
<keyword evidence="3" id="KW-0378">Hydrolase</keyword>
<dbReference type="GO" id="GO:0004386">
    <property type="term" value="F:helicase activity"/>
    <property type="evidence" value="ECO:0007669"/>
    <property type="project" value="UniProtKB-KW"/>
</dbReference>
<keyword evidence="1" id="KW-0175">Coiled coil</keyword>
<feature type="domain" description="Bacteriophage T5 Orf172 DNA-binding" evidence="2">
    <location>
        <begin position="377"/>
        <end position="460"/>
    </location>
</feature>
<proteinExistence type="predicted"/>
<keyword evidence="3" id="KW-0067">ATP-binding</keyword>
<evidence type="ECO:0000256" key="1">
    <source>
        <dbReference type="SAM" id="Coils"/>
    </source>
</evidence>
<accession>A0A8S5MJ82</accession>
<reference evidence="3" key="1">
    <citation type="journal article" date="2021" name="Proc. Natl. Acad. Sci. U.S.A.">
        <title>A Catalog of Tens of Thousands of Viruses from Human Metagenomes Reveals Hidden Associations with Chronic Diseases.</title>
        <authorList>
            <person name="Tisza M.J."/>
            <person name="Buck C.B."/>
        </authorList>
    </citation>
    <scope>NUCLEOTIDE SEQUENCE</scope>
    <source>
        <strain evidence="3">Ct47J5</strain>
    </source>
</reference>
<dbReference type="SMART" id="SM00974">
    <property type="entry name" value="T5orf172"/>
    <property type="match status" value="1"/>
</dbReference>
<organism evidence="3">
    <name type="scientific">Siphoviridae sp. ct47J5</name>
    <dbReference type="NCBI Taxonomy" id="2826286"/>
    <lineage>
        <taxon>Viruses</taxon>
        <taxon>Duplodnaviria</taxon>
        <taxon>Heunggongvirae</taxon>
        <taxon>Uroviricota</taxon>
        <taxon>Caudoviricetes</taxon>
    </lineage>
</organism>
<dbReference type="Pfam" id="PF13455">
    <property type="entry name" value="MUG113"/>
    <property type="match status" value="1"/>
</dbReference>
<feature type="coiled-coil region" evidence="1">
    <location>
        <begin position="60"/>
        <end position="87"/>
    </location>
</feature>
<protein>
    <submittedName>
        <fullName evidence="3">Helicase</fullName>
    </submittedName>
</protein>
<evidence type="ECO:0000313" key="3">
    <source>
        <dbReference type="EMBL" id="DAD82262.1"/>
    </source>
</evidence>
<dbReference type="EMBL" id="BK014915">
    <property type="protein sequence ID" value="DAD82262.1"/>
    <property type="molecule type" value="Genomic_DNA"/>
</dbReference>
<name>A0A8S5MJ82_9CAUD</name>
<dbReference type="InterPro" id="IPR018306">
    <property type="entry name" value="Phage_T5_Orf172_DNA-bd"/>
</dbReference>
<feature type="coiled-coil region" evidence="1">
    <location>
        <begin position="274"/>
        <end position="361"/>
    </location>
</feature>
<keyword evidence="3" id="KW-0547">Nucleotide-binding</keyword>
<sequence>MPKCTRCGRKGFFLKLTDGLCANCASTVRMEQEQAVLQSKLADLNTKLSDQQALFDKISAEAKEAGIAKAKAENAELTTQNLRLQEQNLVQTEKLHQAKDSESKALKSSDNALQRVRRSKELIKAIQHASEAFGTENELPSVDDLLKDADALMQPTVTLTLQCLDMKELRKRYRENEKNIQATFEKYKDRYTTKANITIYRLMVIALSAELQNVLNNISFGKLDDVLNDIKTITNKYYVIAADGNQSIAPTVKKFIGELDYYFQEAVKIEYEYYVQKERAREEQRAIREQMRQEAEERRELERQRKQIEKEESKYHDQISQLTEQMQSADDEKTKLLQARIEELQRQLGAVAEQRDKIVQLQNGKAGNVYVISNIGSFGENVFKIGMTRRLEPMDRVNELGSASVPFPFDVHSMIFSDDAVSLETKLHHILNDQRVNKVNLRKEFFRVSLDDIEKLVGEIAPTAEFKRTALAEQYRQSLSITHVSENPDAADDEDEEIAE</sequence>
<evidence type="ECO:0000259" key="2">
    <source>
        <dbReference type="SMART" id="SM00974"/>
    </source>
</evidence>